<evidence type="ECO:0000259" key="5">
    <source>
        <dbReference type="Pfam" id="PF01058"/>
    </source>
</evidence>
<dbReference type="FunFam" id="3.40.50.12280:FF:000002">
    <property type="entry name" value="NADH-quinone oxidoreductase subunit B"/>
    <property type="match status" value="1"/>
</dbReference>
<sequence length="189" mass="20664">MSNQVFGRIGDGYKVGEGNSVPDSVFNRVLPNAVTAKSDQLFSLARKSSLWTLSFGLACCAIEMISTHMSHHDLDRFGVVTWPSPRQADVMIVAGTVVKKMADPIKLLYEQMPDPKWVIAMGSCATNGGPYYKSYSVVMGVDHLIPVDVYVPGCPPRPEALMHGIMQLQEKIQLDAKNPNPSLQAQDGE</sequence>
<name>A0A381WHG7_9ZZZZ</name>
<evidence type="ECO:0000256" key="3">
    <source>
        <dbReference type="ARBA" id="ARBA00022967"/>
    </source>
</evidence>
<dbReference type="PANTHER" id="PTHR11995">
    <property type="entry name" value="NADH DEHYDROGENASE"/>
    <property type="match status" value="1"/>
</dbReference>
<protein>
    <recommendedName>
        <fullName evidence="5">NADH:ubiquinone oxidoreductase-like 20kDa subunit domain-containing protein</fullName>
    </recommendedName>
</protein>
<dbReference type="GO" id="GO:0048038">
    <property type="term" value="F:quinone binding"/>
    <property type="evidence" value="ECO:0007669"/>
    <property type="project" value="InterPro"/>
</dbReference>
<dbReference type="GO" id="GO:0009060">
    <property type="term" value="P:aerobic respiration"/>
    <property type="evidence" value="ECO:0007669"/>
    <property type="project" value="TreeGrafter"/>
</dbReference>
<accession>A0A381WHG7</accession>
<dbReference type="InterPro" id="IPR006137">
    <property type="entry name" value="NADH_UbQ_OxRdtase-like_20kDa"/>
</dbReference>
<dbReference type="PROSITE" id="PS01150">
    <property type="entry name" value="COMPLEX1_20K"/>
    <property type="match status" value="1"/>
</dbReference>
<keyword evidence="3" id="KW-1278">Translocase</keyword>
<dbReference type="GO" id="GO:0008137">
    <property type="term" value="F:NADH dehydrogenase (ubiquinone) activity"/>
    <property type="evidence" value="ECO:0007669"/>
    <property type="project" value="InterPro"/>
</dbReference>
<dbReference type="NCBIfam" id="TIGR01957">
    <property type="entry name" value="nuoB_fam"/>
    <property type="match status" value="1"/>
</dbReference>
<dbReference type="NCBIfam" id="NF005012">
    <property type="entry name" value="PRK06411.1"/>
    <property type="match status" value="1"/>
</dbReference>
<dbReference type="GO" id="GO:0045271">
    <property type="term" value="C:respiratory chain complex I"/>
    <property type="evidence" value="ECO:0007669"/>
    <property type="project" value="TreeGrafter"/>
</dbReference>
<keyword evidence="2" id="KW-0813">Transport</keyword>
<evidence type="ECO:0000256" key="4">
    <source>
        <dbReference type="ARBA" id="ARBA00023027"/>
    </source>
</evidence>
<dbReference type="PANTHER" id="PTHR11995:SF14">
    <property type="entry name" value="NADH DEHYDROGENASE [UBIQUINONE] IRON-SULFUR PROTEIN 7, MITOCHONDRIAL"/>
    <property type="match status" value="1"/>
</dbReference>
<evidence type="ECO:0000256" key="1">
    <source>
        <dbReference type="ARBA" id="ARBA00009173"/>
    </source>
</evidence>
<gene>
    <name evidence="6" type="ORF">METZ01_LOCUS104402</name>
</gene>
<dbReference type="EMBL" id="UINC01011722">
    <property type="protein sequence ID" value="SVA51548.1"/>
    <property type="molecule type" value="Genomic_DNA"/>
</dbReference>
<dbReference type="Gene3D" id="3.40.50.12280">
    <property type="match status" value="1"/>
</dbReference>
<evidence type="ECO:0000313" key="6">
    <source>
        <dbReference type="EMBL" id="SVA51548.1"/>
    </source>
</evidence>
<organism evidence="6">
    <name type="scientific">marine metagenome</name>
    <dbReference type="NCBI Taxonomy" id="408172"/>
    <lineage>
        <taxon>unclassified sequences</taxon>
        <taxon>metagenomes</taxon>
        <taxon>ecological metagenomes</taxon>
    </lineage>
</organism>
<dbReference type="GO" id="GO:0051539">
    <property type="term" value="F:4 iron, 4 sulfur cluster binding"/>
    <property type="evidence" value="ECO:0007669"/>
    <property type="project" value="InterPro"/>
</dbReference>
<dbReference type="InterPro" id="IPR006138">
    <property type="entry name" value="NADH_UQ_OxRdtase_20Kd_su"/>
</dbReference>
<dbReference type="GO" id="GO:0015990">
    <property type="term" value="P:electron transport coupled proton transport"/>
    <property type="evidence" value="ECO:0007669"/>
    <property type="project" value="TreeGrafter"/>
</dbReference>
<dbReference type="SUPFAM" id="SSF56770">
    <property type="entry name" value="HydA/Nqo6-like"/>
    <property type="match status" value="1"/>
</dbReference>
<proteinExistence type="inferred from homology"/>
<dbReference type="AlphaFoldDB" id="A0A381WHG7"/>
<evidence type="ECO:0000256" key="2">
    <source>
        <dbReference type="ARBA" id="ARBA00022448"/>
    </source>
</evidence>
<feature type="domain" description="NADH:ubiquinone oxidoreductase-like 20kDa subunit" evidence="5">
    <location>
        <begin position="59"/>
        <end position="168"/>
    </location>
</feature>
<reference evidence="6" key="1">
    <citation type="submission" date="2018-05" db="EMBL/GenBank/DDBJ databases">
        <authorList>
            <person name="Lanie J.A."/>
            <person name="Ng W.-L."/>
            <person name="Kazmierczak K.M."/>
            <person name="Andrzejewski T.M."/>
            <person name="Davidsen T.M."/>
            <person name="Wayne K.J."/>
            <person name="Tettelin H."/>
            <person name="Glass J.I."/>
            <person name="Rusch D."/>
            <person name="Podicherti R."/>
            <person name="Tsui H.-C.T."/>
            <person name="Winkler M.E."/>
        </authorList>
    </citation>
    <scope>NUCLEOTIDE SEQUENCE</scope>
</reference>
<dbReference type="Pfam" id="PF01058">
    <property type="entry name" value="Oxidored_q6"/>
    <property type="match status" value="1"/>
</dbReference>
<keyword evidence="4" id="KW-0520">NAD</keyword>
<comment type="similarity">
    <text evidence="1">Belongs to the complex I 20 kDa subunit family.</text>
</comment>
<dbReference type="HAMAP" id="MF_01356">
    <property type="entry name" value="NDH1_NuoB"/>
    <property type="match status" value="1"/>
</dbReference>